<reference evidence="3 4" key="1">
    <citation type="submission" date="2021-03" db="EMBL/GenBank/DDBJ databases">
        <title>Complete genome of Parasphingorhabdus_sp.JHSY0214.</title>
        <authorList>
            <person name="Yoo J.H."/>
            <person name="Bae J.W."/>
        </authorList>
    </citation>
    <scope>NUCLEOTIDE SEQUENCE [LARGE SCALE GENOMIC DNA]</scope>
    <source>
        <strain evidence="3 4">JHSY0214</strain>
    </source>
</reference>
<feature type="signal peptide" evidence="2">
    <location>
        <begin position="1"/>
        <end position="26"/>
    </location>
</feature>
<dbReference type="Proteomes" id="UP000663923">
    <property type="component" value="Chromosome"/>
</dbReference>
<accession>A0ABX7T7P7</accession>
<keyword evidence="4" id="KW-1185">Reference proteome</keyword>
<feature type="region of interest" description="Disordered" evidence="1">
    <location>
        <begin position="42"/>
        <end position="144"/>
    </location>
</feature>
<feature type="compositionally biased region" description="Low complexity" evidence="1">
    <location>
        <begin position="50"/>
        <end position="59"/>
    </location>
</feature>
<sequence>MIKAKKVWTVAILSLAVVSLGTPVHACGLHGDFDGGFGMQRFNPFQAEPSDNSSSWSASLNQQRKMSPMPKTQDTDAEPVEKAWTDTQNTDEQEPVSRGTPIGRRDDASGGDQAIEQENGQYDEQQNLTTAATSDLDVGKATFH</sequence>
<evidence type="ECO:0008006" key="5">
    <source>
        <dbReference type="Google" id="ProtNLM"/>
    </source>
</evidence>
<evidence type="ECO:0000256" key="1">
    <source>
        <dbReference type="SAM" id="MobiDB-lite"/>
    </source>
</evidence>
<evidence type="ECO:0000313" key="4">
    <source>
        <dbReference type="Proteomes" id="UP000663923"/>
    </source>
</evidence>
<organism evidence="3 4">
    <name type="scientific">Parasphingorhabdus cellanae</name>
    <dbReference type="NCBI Taxonomy" id="2806553"/>
    <lineage>
        <taxon>Bacteria</taxon>
        <taxon>Pseudomonadati</taxon>
        <taxon>Pseudomonadota</taxon>
        <taxon>Alphaproteobacteria</taxon>
        <taxon>Sphingomonadales</taxon>
        <taxon>Sphingomonadaceae</taxon>
        <taxon>Parasphingorhabdus</taxon>
    </lineage>
</organism>
<name>A0ABX7T7P7_9SPHN</name>
<proteinExistence type="predicted"/>
<protein>
    <recommendedName>
        <fullName evidence="5">Lipoprotein</fullName>
    </recommendedName>
</protein>
<dbReference type="EMBL" id="CP071794">
    <property type="protein sequence ID" value="QTD56885.1"/>
    <property type="molecule type" value="Genomic_DNA"/>
</dbReference>
<feature type="chain" id="PRO_5046956139" description="Lipoprotein" evidence="2">
    <location>
        <begin position="27"/>
        <end position="144"/>
    </location>
</feature>
<feature type="compositionally biased region" description="Polar residues" evidence="1">
    <location>
        <begin position="116"/>
        <end position="133"/>
    </location>
</feature>
<evidence type="ECO:0000256" key="2">
    <source>
        <dbReference type="SAM" id="SignalP"/>
    </source>
</evidence>
<dbReference type="RefSeq" id="WP_207988942.1">
    <property type="nucleotide sequence ID" value="NZ_CP071794.1"/>
</dbReference>
<evidence type="ECO:0000313" key="3">
    <source>
        <dbReference type="EMBL" id="QTD56885.1"/>
    </source>
</evidence>
<gene>
    <name evidence="3" type="ORF">J4G78_04745</name>
</gene>
<keyword evidence="2" id="KW-0732">Signal</keyword>